<dbReference type="OrthoDB" id="7862430at2"/>
<organism evidence="1 2">
    <name type="scientific">Alloyangia pacifica</name>
    <dbReference type="NCBI Taxonomy" id="311180"/>
    <lineage>
        <taxon>Bacteria</taxon>
        <taxon>Pseudomonadati</taxon>
        <taxon>Pseudomonadota</taxon>
        <taxon>Alphaproteobacteria</taxon>
        <taxon>Rhodobacterales</taxon>
        <taxon>Roseobacteraceae</taxon>
        <taxon>Alloyangia</taxon>
    </lineage>
</organism>
<gene>
    <name evidence="1" type="ORF">CEW88_01450</name>
</gene>
<protein>
    <submittedName>
        <fullName evidence="1">Uncharacterized protein</fullName>
    </submittedName>
</protein>
<dbReference type="EMBL" id="CP022189">
    <property type="protein sequence ID" value="AWI82443.1"/>
    <property type="molecule type" value="Genomic_DNA"/>
</dbReference>
<dbReference type="RefSeq" id="WP_108964364.1">
    <property type="nucleotide sequence ID" value="NZ_CP022189.1"/>
</dbReference>
<accession>A0A2U8H9K9</accession>
<evidence type="ECO:0000313" key="2">
    <source>
        <dbReference type="Proteomes" id="UP000244915"/>
    </source>
</evidence>
<proteinExistence type="predicted"/>
<reference evidence="1 2" key="1">
    <citation type="submission" date="2017-06" db="EMBL/GenBank/DDBJ databases">
        <title>Yangia sp. YSBP01 complete genome sequence.</title>
        <authorList>
            <person name="Woo J.-H."/>
            <person name="Kim H.-S."/>
        </authorList>
    </citation>
    <scope>NUCLEOTIDE SEQUENCE [LARGE SCALE GENOMIC DNA]</scope>
    <source>
        <strain evidence="1 2">YSBP01</strain>
    </source>
</reference>
<evidence type="ECO:0000313" key="1">
    <source>
        <dbReference type="EMBL" id="AWI82443.1"/>
    </source>
</evidence>
<name>A0A2U8H9K9_9RHOB</name>
<dbReference type="AlphaFoldDB" id="A0A2U8H9K9"/>
<dbReference type="KEGG" id="ypac:CEW88_01450"/>
<sequence>MTEMQTQIGEMRYNAAEEQFEALVTFHSSAGRTRVASSFKAPVTTQPDVAEQVLVSRARALLDRNDALMARTPPLPSERVRRPREVALQRARPGWLSLFRAA</sequence>
<dbReference type="Proteomes" id="UP000244915">
    <property type="component" value="Chromosome 1"/>
</dbReference>